<dbReference type="Proteomes" id="UP000182278">
    <property type="component" value="Unassembled WGS sequence"/>
</dbReference>
<sequence>MLKITPKIADVDIANDSFYVYLGQHGFPISISRLKDIVSNTWTAHILQMEVLRLAETGTQR</sequence>
<accession>A0A1J4SFF4</accession>
<gene>
    <name evidence="1" type="ORF">AUJ66_05225</name>
</gene>
<evidence type="ECO:0000313" key="2">
    <source>
        <dbReference type="Proteomes" id="UP000182278"/>
    </source>
</evidence>
<dbReference type="AlphaFoldDB" id="A0A1J4SFF4"/>
<organism evidence="1 2">
    <name type="scientific">Candidatus Desantisbacteria bacterium CG1_02_38_46</name>
    <dbReference type="NCBI Taxonomy" id="1817893"/>
    <lineage>
        <taxon>Bacteria</taxon>
        <taxon>Candidatus Desantisiibacteriota</taxon>
    </lineage>
</organism>
<name>A0A1J4SFF4_9BACT</name>
<protein>
    <submittedName>
        <fullName evidence="1">Uncharacterized protein</fullName>
    </submittedName>
</protein>
<dbReference type="EMBL" id="MNUO01000077">
    <property type="protein sequence ID" value="OIN96814.1"/>
    <property type="molecule type" value="Genomic_DNA"/>
</dbReference>
<proteinExistence type="predicted"/>
<reference evidence="1 2" key="1">
    <citation type="journal article" date="2016" name="Environ. Microbiol.">
        <title>Genomic resolution of a cold subsurface aquifer community provides metabolic insights for novel microbes adapted to high CO concentrations.</title>
        <authorList>
            <person name="Probst A.J."/>
            <person name="Castelle C.J."/>
            <person name="Singh A."/>
            <person name="Brown C.T."/>
            <person name="Anantharaman K."/>
            <person name="Sharon I."/>
            <person name="Hug L.A."/>
            <person name="Burstein D."/>
            <person name="Emerson J.B."/>
            <person name="Thomas B.C."/>
            <person name="Banfield J.F."/>
        </authorList>
    </citation>
    <scope>NUCLEOTIDE SEQUENCE [LARGE SCALE GENOMIC DNA]</scope>
    <source>
        <strain evidence="1">CG1_02_38_46</strain>
    </source>
</reference>
<evidence type="ECO:0000313" key="1">
    <source>
        <dbReference type="EMBL" id="OIN96814.1"/>
    </source>
</evidence>
<comment type="caution">
    <text evidence="1">The sequence shown here is derived from an EMBL/GenBank/DDBJ whole genome shotgun (WGS) entry which is preliminary data.</text>
</comment>
<dbReference type="STRING" id="1817893.AUJ66_05225"/>